<sequence length="672" mass="75998">MNGKMEDNMIEVTGAYKRYDVHTEVLCDLNMSVQRGSIYAFLGPSGCGKTTLLKCIVGRMRLDCGEIVLGVQHRSQIGYMPQETALLPEITIKETLSYFGWMYGMKGIELARRKQELYDFLDIPPENKRIKKLSGGQQRRVSLCVALLNNPDLMILDEPTVGLDPLLSYSIWQCLFKMLERSNKTILLTTHYIEEAKQANRVGIMRGGCLLAQGEPAAIVKEYNCITLDQVFIKLSTQQETASHSITNNEAGKNYPMLEKKSKLPLLEEKCFSLRNFISLLLKNIYFLKYSPLGWFLILFVPISVSVLFEFSLGQEQFNLKLGIVNEELGHISCSNYSSTCQLASCKYISLLQEHNLDLVLYQDTRKAYSDAKRNLIWGYMHLSHNFTESIHKRMLKKGLVDNGTLLNSEISIWMDMSNQVTAIYLRKNIYVSFNNFLKWLSLRCRWPIEYFGVPIHFNPPIYGSETFKYNEFSIAGMLLMLEFFLPMTYASALLDDKVEGILERSFIAGHTTVELVAAQIFVTVTLFIISTTLLTTIFYGIFNHAFEGSIMLAMVLLILVGITGTFYGISVALIFDNHVSATTFVLGTFLPLAVVSGMIWPTEAMHSSLRSVSWLLPLTHATEAYRSISVRAWTISHPTVYVGFLSGLLWASVLCLITIILVKTKPGMAVK</sequence>
<gene>
    <name evidence="10" type="ORF">NEZAVI_LOCUS15335</name>
</gene>
<keyword evidence="2 7" id="KW-0812">Transmembrane</keyword>
<evidence type="ECO:0008006" key="12">
    <source>
        <dbReference type="Google" id="ProtNLM"/>
    </source>
</evidence>
<dbReference type="PROSITE" id="PS00211">
    <property type="entry name" value="ABC_TRANSPORTER_1"/>
    <property type="match status" value="1"/>
</dbReference>
<evidence type="ECO:0000256" key="5">
    <source>
        <dbReference type="ARBA" id="ARBA00022989"/>
    </source>
</evidence>
<dbReference type="Pfam" id="PF12698">
    <property type="entry name" value="ABC2_membrane_3"/>
    <property type="match status" value="1"/>
</dbReference>
<dbReference type="PANTHER" id="PTHR43038:SF3">
    <property type="entry name" value="ABC TRANSPORTER G FAMILY MEMBER 20 ISOFORM X1"/>
    <property type="match status" value="1"/>
</dbReference>
<evidence type="ECO:0000259" key="9">
    <source>
        <dbReference type="PROSITE" id="PS51012"/>
    </source>
</evidence>
<dbReference type="InterPro" id="IPR003593">
    <property type="entry name" value="AAA+_ATPase"/>
</dbReference>
<dbReference type="PROSITE" id="PS51012">
    <property type="entry name" value="ABC_TM2"/>
    <property type="match status" value="1"/>
</dbReference>
<feature type="transmembrane region" description="Helical" evidence="7">
    <location>
        <begin position="293"/>
        <end position="313"/>
    </location>
</feature>
<keyword evidence="3" id="KW-0547">Nucleotide-binding</keyword>
<reference evidence="10" key="1">
    <citation type="submission" date="2022-01" db="EMBL/GenBank/DDBJ databases">
        <authorList>
            <person name="King R."/>
        </authorList>
    </citation>
    <scope>NUCLEOTIDE SEQUENCE</scope>
</reference>
<dbReference type="InterPro" id="IPR047817">
    <property type="entry name" value="ABC2_TM_bact-type"/>
</dbReference>
<dbReference type="Gene3D" id="3.40.50.300">
    <property type="entry name" value="P-loop containing nucleotide triphosphate hydrolases"/>
    <property type="match status" value="1"/>
</dbReference>
<dbReference type="SMART" id="SM00382">
    <property type="entry name" value="AAA"/>
    <property type="match status" value="1"/>
</dbReference>
<name>A0A9P0HTY9_NEZVI</name>
<evidence type="ECO:0000256" key="2">
    <source>
        <dbReference type="ARBA" id="ARBA00022692"/>
    </source>
</evidence>
<accession>A0A9P0HTY9</accession>
<dbReference type="EMBL" id="OV725083">
    <property type="protein sequence ID" value="CAH1407663.1"/>
    <property type="molecule type" value="Genomic_DNA"/>
</dbReference>
<dbReference type="GO" id="GO:0005524">
    <property type="term" value="F:ATP binding"/>
    <property type="evidence" value="ECO:0007669"/>
    <property type="project" value="UniProtKB-KW"/>
</dbReference>
<feature type="transmembrane region" description="Helical" evidence="7">
    <location>
        <begin position="516"/>
        <end position="543"/>
    </location>
</feature>
<feature type="transmembrane region" description="Helical" evidence="7">
    <location>
        <begin position="641"/>
        <end position="663"/>
    </location>
</feature>
<dbReference type="OrthoDB" id="10255969at2759"/>
<evidence type="ECO:0000256" key="3">
    <source>
        <dbReference type="ARBA" id="ARBA00022741"/>
    </source>
</evidence>
<dbReference type="AlphaFoldDB" id="A0A9P0HTY9"/>
<dbReference type="InterPro" id="IPR017871">
    <property type="entry name" value="ABC_transporter-like_CS"/>
</dbReference>
<feature type="domain" description="ABC transmembrane type-2" evidence="9">
    <location>
        <begin position="439"/>
        <end position="666"/>
    </location>
</feature>
<keyword evidence="11" id="KW-1185">Reference proteome</keyword>
<keyword evidence="4" id="KW-0067">ATP-binding</keyword>
<evidence type="ECO:0000259" key="8">
    <source>
        <dbReference type="PROSITE" id="PS50893"/>
    </source>
</evidence>
<dbReference type="PROSITE" id="PS50893">
    <property type="entry name" value="ABC_TRANSPORTER_2"/>
    <property type="match status" value="1"/>
</dbReference>
<dbReference type="InterPro" id="IPR013525">
    <property type="entry name" value="ABC2_TM"/>
</dbReference>
<protein>
    <recommendedName>
        <fullName evidence="12">ABC transporter domain-containing protein</fullName>
    </recommendedName>
</protein>
<evidence type="ECO:0000256" key="7">
    <source>
        <dbReference type="SAM" id="Phobius"/>
    </source>
</evidence>
<feature type="transmembrane region" description="Helical" evidence="7">
    <location>
        <begin position="549"/>
        <end position="570"/>
    </location>
</feature>
<dbReference type="InterPro" id="IPR027417">
    <property type="entry name" value="P-loop_NTPase"/>
</dbReference>
<dbReference type="GO" id="GO:0016887">
    <property type="term" value="F:ATP hydrolysis activity"/>
    <property type="evidence" value="ECO:0007669"/>
    <property type="project" value="InterPro"/>
</dbReference>
<keyword evidence="6 7" id="KW-0472">Membrane</keyword>
<dbReference type="GO" id="GO:0016020">
    <property type="term" value="C:membrane"/>
    <property type="evidence" value="ECO:0007669"/>
    <property type="project" value="UniProtKB-SubCell"/>
</dbReference>
<feature type="transmembrane region" description="Helical" evidence="7">
    <location>
        <begin position="582"/>
        <end position="601"/>
    </location>
</feature>
<keyword evidence="5 7" id="KW-1133">Transmembrane helix</keyword>
<dbReference type="PANTHER" id="PTHR43038">
    <property type="entry name" value="ATP-BINDING CASSETTE, SUB-FAMILY H, MEMBER 1"/>
    <property type="match status" value="1"/>
</dbReference>
<evidence type="ECO:0000313" key="11">
    <source>
        <dbReference type="Proteomes" id="UP001152798"/>
    </source>
</evidence>
<evidence type="ECO:0000256" key="4">
    <source>
        <dbReference type="ARBA" id="ARBA00022840"/>
    </source>
</evidence>
<evidence type="ECO:0000313" key="10">
    <source>
        <dbReference type="EMBL" id="CAH1407663.1"/>
    </source>
</evidence>
<dbReference type="Proteomes" id="UP001152798">
    <property type="component" value="Chromosome 7"/>
</dbReference>
<feature type="transmembrane region" description="Helical" evidence="7">
    <location>
        <begin position="473"/>
        <end position="495"/>
    </location>
</feature>
<feature type="domain" description="ABC transporter" evidence="8">
    <location>
        <begin position="10"/>
        <end position="232"/>
    </location>
</feature>
<comment type="subcellular location">
    <subcellularLocation>
        <location evidence="1">Membrane</location>
        <topology evidence="1">Multi-pass membrane protein</topology>
    </subcellularLocation>
</comment>
<dbReference type="GO" id="GO:0140359">
    <property type="term" value="F:ABC-type transporter activity"/>
    <property type="evidence" value="ECO:0007669"/>
    <property type="project" value="InterPro"/>
</dbReference>
<dbReference type="CDD" id="cd03230">
    <property type="entry name" value="ABC_DR_subfamily_A"/>
    <property type="match status" value="1"/>
</dbReference>
<evidence type="ECO:0000256" key="6">
    <source>
        <dbReference type="ARBA" id="ARBA00023136"/>
    </source>
</evidence>
<dbReference type="Pfam" id="PF00005">
    <property type="entry name" value="ABC_tran"/>
    <property type="match status" value="1"/>
</dbReference>
<organism evidence="10 11">
    <name type="scientific">Nezara viridula</name>
    <name type="common">Southern green stink bug</name>
    <name type="synonym">Cimex viridulus</name>
    <dbReference type="NCBI Taxonomy" id="85310"/>
    <lineage>
        <taxon>Eukaryota</taxon>
        <taxon>Metazoa</taxon>
        <taxon>Ecdysozoa</taxon>
        <taxon>Arthropoda</taxon>
        <taxon>Hexapoda</taxon>
        <taxon>Insecta</taxon>
        <taxon>Pterygota</taxon>
        <taxon>Neoptera</taxon>
        <taxon>Paraneoptera</taxon>
        <taxon>Hemiptera</taxon>
        <taxon>Heteroptera</taxon>
        <taxon>Panheteroptera</taxon>
        <taxon>Pentatomomorpha</taxon>
        <taxon>Pentatomoidea</taxon>
        <taxon>Pentatomidae</taxon>
        <taxon>Pentatominae</taxon>
        <taxon>Nezara</taxon>
    </lineage>
</organism>
<proteinExistence type="predicted"/>
<evidence type="ECO:0000256" key="1">
    <source>
        <dbReference type="ARBA" id="ARBA00004141"/>
    </source>
</evidence>
<dbReference type="SUPFAM" id="SSF52540">
    <property type="entry name" value="P-loop containing nucleoside triphosphate hydrolases"/>
    <property type="match status" value="1"/>
</dbReference>
<dbReference type="InterPro" id="IPR003439">
    <property type="entry name" value="ABC_transporter-like_ATP-bd"/>
</dbReference>